<reference evidence="8" key="1">
    <citation type="submission" date="2015-07" db="EMBL/GenBank/DDBJ databases">
        <authorList>
            <person name="Rodrigo-Torres Lidia"/>
            <person name="Arahal R.David."/>
        </authorList>
    </citation>
    <scope>NUCLEOTIDE SEQUENCE [LARGE SCALE GENOMIC DNA]</scope>
    <source>
        <strain evidence="8">CECT 5096</strain>
    </source>
</reference>
<dbReference type="InterPro" id="IPR001851">
    <property type="entry name" value="ABC_transp_permease"/>
</dbReference>
<dbReference type="PANTHER" id="PTHR32196:SF63">
    <property type="entry name" value="INNER MEMBRANE ABC TRANSPORTER PERMEASE PROTEIN YJFF"/>
    <property type="match status" value="1"/>
</dbReference>
<evidence type="ECO:0000256" key="6">
    <source>
        <dbReference type="SAM" id="Phobius"/>
    </source>
</evidence>
<evidence type="ECO:0000313" key="8">
    <source>
        <dbReference type="Proteomes" id="UP000049983"/>
    </source>
</evidence>
<keyword evidence="5 6" id="KW-0472">Membrane</keyword>
<name>A0A0M7ADG4_9HYPH</name>
<evidence type="ECO:0000256" key="2">
    <source>
        <dbReference type="ARBA" id="ARBA00022475"/>
    </source>
</evidence>
<dbReference type="Pfam" id="PF02653">
    <property type="entry name" value="BPD_transp_2"/>
    <property type="match status" value="1"/>
</dbReference>
<dbReference type="EMBL" id="CXWC01000011">
    <property type="protein sequence ID" value="CTQ73175.1"/>
    <property type="molecule type" value="Genomic_DNA"/>
</dbReference>
<dbReference type="Proteomes" id="UP000049983">
    <property type="component" value="Unassembled WGS sequence"/>
</dbReference>
<dbReference type="STRING" id="311410.LA5095_00416"/>
<feature type="transmembrane region" description="Helical" evidence="6">
    <location>
        <begin position="217"/>
        <end position="240"/>
    </location>
</feature>
<dbReference type="GO" id="GO:0005886">
    <property type="term" value="C:plasma membrane"/>
    <property type="evidence" value="ECO:0007669"/>
    <property type="project" value="UniProtKB-SubCell"/>
</dbReference>
<evidence type="ECO:0000256" key="4">
    <source>
        <dbReference type="ARBA" id="ARBA00022989"/>
    </source>
</evidence>
<dbReference type="PANTHER" id="PTHR32196">
    <property type="entry name" value="ABC TRANSPORTER PERMEASE PROTEIN YPHD-RELATED-RELATED"/>
    <property type="match status" value="1"/>
</dbReference>
<accession>A0A0M7ADG4</accession>
<feature type="transmembrane region" description="Helical" evidence="6">
    <location>
        <begin position="49"/>
        <end position="68"/>
    </location>
</feature>
<keyword evidence="4 6" id="KW-1133">Transmembrane helix</keyword>
<dbReference type="AlphaFoldDB" id="A0A0M7ADG4"/>
<keyword evidence="2" id="KW-1003">Cell membrane</keyword>
<feature type="transmembrane region" description="Helical" evidence="6">
    <location>
        <begin position="101"/>
        <end position="122"/>
    </location>
</feature>
<keyword evidence="8" id="KW-1185">Reference proteome</keyword>
<keyword evidence="3 6" id="KW-0812">Transmembrane</keyword>
<dbReference type="CDD" id="cd06579">
    <property type="entry name" value="TM_PBP1_transp_AraH_like"/>
    <property type="match status" value="1"/>
</dbReference>
<organism evidence="7 8">
    <name type="scientific">Roseibium album</name>
    <dbReference type="NCBI Taxonomy" id="311410"/>
    <lineage>
        <taxon>Bacteria</taxon>
        <taxon>Pseudomonadati</taxon>
        <taxon>Pseudomonadota</taxon>
        <taxon>Alphaproteobacteria</taxon>
        <taxon>Hyphomicrobiales</taxon>
        <taxon>Stappiaceae</taxon>
        <taxon>Roseibium</taxon>
    </lineage>
</organism>
<dbReference type="GO" id="GO:0022857">
    <property type="term" value="F:transmembrane transporter activity"/>
    <property type="evidence" value="ECO:0007669"/>
    <property type="project" value="InterPro"/>
</dbReference>
<evidence type="ECO:0000256" key="1">
    <source>
        <dbReference type="ARBA" id="ARBA00004651"/>
    </source>
</evidence>
<evidence type="ECO:0000256" key="3">
    <source>
        <dbReference type="ARBA" id="ARBA00022692"/>
    </source>
</evidence>
<feature type="transmembrane region" description="Helical" evidence="6">
    <location>
        <begin position="167"/>
        <end position="186"/>
    </location>
</feature>
<proteinExistence type="predicted"/>
<feature type="transmembrane region" description="Helical" evidence="6">
    <location>
        <begin position="20"/>
        <end position="37"/>
    </location>
</feature>
<sequence length="333" mass="35060">MLDQNAFDMRKYISRNPQSVAVWIALFVLIVFGLLRYDNFGSAYNITSFLNYNAMFIAISVGMCFVILTGGIDLSVGSVAAFTSVVAAYLSPYGIEVAMPLAILSGVGFGLFNAVCIVFGRIPPFIATLATMLGAKGGSLVISGAQTIAVDWGSNFTHLGMEKAMGIVPWTIVLVGILIIGLWIVLEMTSLGRTILAVGGGEDASVMMGLKVNRAKIFAYALSGGCAGLAGVFLASGFGAGQPLEGVGWELSAIASVVVGGTLLTGGLGSIPATVAGALLLGLVFNILNFENGKGWISFSAYWQMVIRGAFLFAVILFQTRVMYRRPNVEFAK</sequence>
<dbReference type="OrthoDB" id="7284468at2"/>
<protein>
    <submittedName>
        <fullName evidence="7">Ribose transport system permease protein RbsC</fullName>
    </submittedName>
</protein>
<gene>
    <name evidence="7" type="primary">rbsC_17</name>
    <name evidence="7" type="ORF">LA5096_03556</name>
</gene>
<evidence type="ECO:0000256" key="5">
    <source>
        <dbReference type="ARBA" id="ARBA00023136"/>
    </source>
</evidence>
<comment type="subcellular location">
    <subcellularLocation>
        <location evidence="1">Cell membrane</location>
        <topology evidence="1">Multi-pass membrane protein</topology>
    </subcellularLocation>
</comment>
<feature type="transmembrane region" description="Helical" evidence="6">
    <location>
        <begin position="296"/>
        <end position="318"/>
    </location>
</feature>
<evidence type="ECO:0000313" key="7">
    <source>
        <dbReference type="EMBL" id="CTQ73175.1"/>
    </source>
</evidence>
<feature type="transmembrane region" description="Helical" evidence="6">
    <location>
        <begin position="271"/>
        <end position="290"/>
    </location>
</feature>